<feature type="domain" description="Signal transduction histidine kinase internal region" evidence="2">
    <location>
        <begin position="162"/>
        <end position="241"/>
    </location>
</feature>
<keyword evidence="3" id="KW-0808">Transferase</keyword>
<organism evidence="3 4">
    <name type="scientific">Luteimonas granuli</name>
    <dbReference type="NCBI Taxonomy" id="1176533"/>
    <lineage>
        <taxon>Bacteria</taxon>
        <taxon>Pseudomonadati</taxon>
        <taxon>Pseudomonadota</taxon>
        <taxon>Gammaproteobacteria</taxon>
        <taxon>Lysobacterales</taxon>
        <taxon>Lysobacteraceae</taxon>
        <taxon>Luteimonas</taxon>
    </lineage>
</organism>
<dbReference type="InterPro" id="IPR010559">
    <property type="entry name" value="Sig_transdc_His_kin_internal"/>
</dbReference>
<dbReference type="SUPFAM" id="SSF55874">
    <property type="entry name" value="ATPase domain of HSP90 chaperone/DNA topoisomerase II/histidine kinase"/>
    <property type="match status" value="1"/>
</dbReference>
<dbReference type="Proteomes" id="UP000316584">
    <property type="component" value="Chromosome"/>
</dbReference>
<dbReference type="AlphaFoldDB" id="A0A518N5S2"/>
<dbReference type="EMBL" id="CP042218">
    <property type="protein sequence ID" value="QDW67265.1"/>
    <property type="molecule type" value="Genomic_DNA"/>
</dbReference>
<dbReference type="Gene3D" id="3.30.565.10">
    <property type="entry name" value="Histidine kinase-like ATPase, C-terminal domain"/>
    <property type="match status" value="1"/>
</dbReference>
<keyword evidence="1" id="KW-1133">Transmembrane helix</keyword>
<evidence type="ECO:0000259" key="2">
    <source>
        <dbReference type="Pfam" id="PF06580"/>
    </source>
</evidence>
<dbReference type="GO" id="GO:0000155">
    <property type="term" value="F:phosphorelay sensor kinase activity"/>
    <property type="evidence" value="ECO:0007669"/>
    <property type="project" value="InterPro"/>
</dbReference>
<dbReference type="KEGG" id="lug:FPZ22_10535"/>
<keyword evidence="1" id="KW-0472">Membrane</keyword>
<evidence type="ECO:0000313" key="3">
    <source>
        <dbReference type="EMBL" id="QDW67265.1"/>
    </source>
</evidence>
<keyword evidence="1" id="KW-0812">Transmembrane</keyword>
<dbReference type="PANTHER" id="PTHR34220">
    <property type="entry name" value="SENSOR HISTIDINE KINASE YPDA"/>
    <property type="match status" value="1"/>
</dbReference>
<reference evidence="3 4" key="1">
    <citation type="submission" date="2019-07" db="EMBL/GenBank/DDBJ databases">
        <title>Full genome sequence of Luteimonas sp. Gr-4.</title>
        <authorList>
            <person name="Im W.-T."/>
        </authorList>
    </citation>
    <scope>NUCLEOTIDE SEQUENCE [LARGE SCALE GENOMIC DNA]</scope>
    <source>
        <strain evidence="3 4">Gr-4</strain>
    </source>
</reference>
<proteinExistence type="predicted"/>
<dbReference type="PANTHER" id="PTHR34220:SF7">
    <property type="entry name" value="SENSOR HISTIDINE KINASE YPDA"/>
    <property type="match status" value="1"/>
</dbReference>
<protein>
    <submittedName>
        <fullName evidence="3">Signlal transduction histidine kinase, LytS</fullName>
    </submittedName>
</protein>
<dbReference type="OrthoDB" id="2514702at2"/>
<gene>
    <name evidence="3" type="ORF">FPZ22_10535</name>
</gene>
<keyword evidence="3" id="KW-0418">Kinase</keyword>
<sequence>MDKRTSRVASAVTLLWLAYGLMLWAEFLIIQARQGFGGGSQSAFGMAMVSAAMWIPLTLVLLWVVERFPIERDRVLRSLAVLTAAVVAVIVLRGLGVLWLNPWVGWYAETPSLGSLLRVSLANKNFLVSWLLIGAAHAWLYARRAAQRERQSRKLQVMVVQARLDALSAQLNPHFLFNALNSIAEMVHRDAESADRMLVALGELLRASLEHRDTQWVTVREELGLLRDYLDIERYRLGDRLQVEWNVDPRAEVVPVPPLLLQPLAENAILHALSLRTVRGVLAIDVRLDGEELSVGISDDGGQRPSAPRHGRGLGNLRERLKYAYGRADLLRLAPNARGGMTAHLRLPVSIPCPHVAMADAA</sequence>
<feature type="transmembrane region" description="Helical" evidence="1">
    <location>
        <begin position="121"/>
        <end position="142"/>
    </location>
</feature>
<feature type="transmembrane region" description="Helical" evidence="1">
    <location>
        <begin position="76"/>
        <end position="101"/>
    </location>
</feature>
<dbReference type="InterPro" id="IPR050640">
    <property type="entry name" value="Bact_2-comp_sensor_kinase"/>
</dbReference>
<dbReference type="Pfam" id="PF06580">
    <property type="entry name" value="His_kinase"/>
    <property type="match status" value="1"/>
</dbReference>
<accession>A0A518N5S2</accession>
<name>A0A518N5S2_9GAMM</name>
<dbReference type="GO" id="GO:0016020">
    <property type="term" value="C:membrane"/>
    <property type="evidence" value="ECO:0007669"/>
    <property type="project" value="InterPro"/>
</dbReference>
<evidence type="ECO:0000313" key="4">
    <source>
        <dbReference type="Proteomes" id="UP000316584"/>
    </source>
</evidence>
<feature type="transmembrane region" description="Helical" evidence="1">
    <location>
        <begin position="12"/>
        <end position="32"/>
    </location>
</feature>
<feature type="transmembrane region" description="Helical" evidence="1">
    <location>
        <begin position="44"/>
        <end position="64"/>
    </location>
</feature>
<dbReference type="RefSeq" id="WP_144892793.1">
    <property type="nucleotide sequence ID" value="NZ_CP042218.1"/>
</dbReference>
<keyword evidence="4" id="KW-1185">Reference proteome</keyword>
<evidence type="ECO:0000256" key="1">
    <source>
        <dbReference type="SAM" id="Phobius"/>
    </source>
</evidence>
<dbReference type="InterPro" id="IPR036890">
    <property type="entry name" value="HATPase_C_sf"/>
</dbReference>